<evidence type="ECO:0000313" key="2">
    <source>
        <dbReference type="EMBL" id="WBA13702.1"/>
    </source>
</evidence>
<keyword evidence="1" id="KW-0812">Transmembrane</keyword>
<evidence type="ECO:0000313" key="3">
    <source>
        <dbReference type="Proteomes" id="UP001164676"/>
    </source>
</evidence>
<keyword evidence="1" id="KW-1133">Transmembrane helix</keyword>
<sequence length="114" mass="11707">MTALYKQTMSFSRSLGIANGLVIGAGLYGNTADVVNICNSSGWFDETCNRSLVNNVVSGAVNLGTGIRIGIALAAIPVTGGLSIALVAGGTLFWGLYGGEISDKVGMFAEKVIF</sequence>
<name>A0ABY7LBU2_9GAMM</name>
<accession>A0ABY7LBU2</accession>
<organism evidence="2 3">
    <name type="scientific">Salinivibrio proteolyticus</name>
    <dbReference type="NCBI Taxonomy" id="334715"/>
    <lineage>
        <taxon>Bacteria</taxon>
        <taxon>Pseudomonadati</taxon>
        <taxon>Pseudomonadota</taxon>
        <taxon>Gammaproteobacteria</taxon>
        <taxon>Vibrionales</taxon>
        <taxon>Vibrionaceae</taxon>
        <taxon>Salinivibrio</taxon>
    </lineage>
</organism>
<dbReference type="RefSeq" id="WP_269597085.1">
    <property type="nucleotide sequence ID" value="NZ_CP114584.1"/>
</dbReference>
<keyword evidence="1" id="KW-0472">Membrane</keyword>
<gene>
    <name evidence="2" type="ORF">N7E60_08030</name>
</gene>
<feature type="transmembrane region" description="Helical" evidence="1">
    <location>
        <begin position="71"/>
        <end position="97"/>
    </location>
</feature>
<keyword evidence="3" id="KW-1185">Reference proteome</keyword>
<proteinExistence type="predicted"/>
<dbReference type="EMBL" id="CP114584">
    <property type="protein sequence ID" value="WBA13702.1"/>
    <property type="molecule type" value="Genomic_DNA"/>
</dbReference>
<reference evidence="2" key="1">
    <citation type="submission" date="2022-09" db="EMBL/GenBank/DDBJ databases">
        <authorList>
            <person name="Li Z.-J."/>
        </authorList>
    </citation>
    <scope>NUCLEOTIDE SEQUENCE</scope>
    <source>
        <strain evidence="2">TGB10</strain>
    </source>
</reference>
<protein>
    <submittedName>
        <fullName evidence="2">Uncharacterized protein</fullName>
    </submittedName>
</protein>
<dbReference type="Proteomes" id="UP001164676">
    <property type="component" value="Chromosome"/>
</dbReference>
<evidence type="ECO:0000256" key="1">
    <source>
        <dbReference type="SAM" id="Phobius"/>
    </source>
</evidence>